<accession>X1KDI2</accession>
<protein>
    <submittedName>
        <fullName evidence="1">Uncharacterized protein</fullName>
    </submittedName>
</protein>
<name>X1KDI2_9ZZZZ</name>
<reference evidence="1" key="1">
    <citation type="journal article" date="2014" name="Front. Microbiol.">
        <title>High frequency of phylogenetically diverse reductive dehalogenase-homologous genes in deep subseafloor sedimentary metagenomes.</title>
        <authorList>
            <person name="Kawai M."/>
            <person name="Futagami T."/>
            <person name="Toyoda A."/>
            <person name="Takaki Y."/>
            <person name="Nishi S."/>
            <person name="Hori S."/>
            <person name="Arai W."/>
            <person name="Tsubouchi T."/>
            <person name="Morono Y."/>
            <person name="Uchiyama I."/>
            <person name="Ito T."/>
            <person name="Fujiyama A."/>
            <person name="Inagaki F."/>
            <person name="Takami H."/>
        </authorList>
    </citation>
    <scope>NUCLEOTIDE SEQUENCE</scope>
    <source>
        <strain evidence="1">Expedition CK06-06</strain>
    </source>
</reference>
<comment type="caution">
    <text evidence="1">The sequence shown here is derived from an EMBL/GenBank/DDBJ whole genome shotgun (WGS) entry which is preliminary data.</text>
</comment>
<dbReference type="AlphaFoldDB" id="X1KDI2"/>
<proteinExistence type="predicted"/>
<dbReference type="EMBL" id="BARU01035391">
    <property type="protein sequence ID" value="GAH80113.1"/>
    <property type="molecule type" value="Genomic_DNA"/>
</dbReference>
<gene>
    <name evidence="1" type="ORF">S03H2_55415</name>
</gene>
<organism evidence="1">
    <name type="scientific">marine sediment metagenome</name>
    <dbReference type="NCBI Taxonomy" id="412755"/>
    <lineage>
        <taxon>unclassified sequences</taxon>
        <taxon>metagenomes</taxon>
        <taxon>ecological metagenomes</taxon>
    </lineage>
</organism>
<sequence>MLHLLIERCAMTDQNVPKAMKMDLAEVGQLLEAGELIDTAAHAYEKRVPYEQRAKRLLTMMAVLSLKLKELAHDYKENDPRKEGK</sequence>
<evidence type="ECO:0000313" key="1">
    <source>
        <dbReference type="EMBL" id="GAH80113.1"/>
    </source>
</evidence>